<organism evidence="1 2">
    <name type="scientific">Bacteroides difficilis</name>
    <dbReference type="NCBI Taxonomy" id="2763021"/>
    <lineage>
        <taxon>Bacteria</taxon>
        <taxon>Pseudomonadati</taxon>
        <taxon>Bacteroidota</taxon>
        <taxon>Bacteroidia</taxon>
        <taxon>Bacteroidales</taxon>
        <taxon>Bacteroidaceae</taxon>
        <taxon>Bacteroides</taxon>
    </lineage>
</organism>
<keyword evidence="2" id="KW-1185">Reference proteome</keyword>
<protein>
    <submittedName>
        <fullName evidence="1">Uncharacterized protein</fullName>
    </submittedName>
</protein>
<gene>
    <name evidence="1" type="ORF">H8S67_15790</name>
</gene>
<evidence type="ECO:0000313" key="2">
    <source>
        <dbReference type="Proteomes" id="UP000600600"/>
    </source>
</evidence>
<sequence>MVEVLDKISKLKSVCAQETELLELKSELATPLLEDVQYIPMLAEWFCELSNIGVELREIATRQKNEYLFIILLLYSPMTLAGEKLVNGLRNILAEMFGYKSPSGISNLLAGDMAFQYKCDKELRADVDRIYVEIIRRLQERKIISQDYIL</sequence>
<dbReference type="RefSeq" id="WP_186967933.1">
    <property type="nucleotide sequence ID" value="NZ_JACOOE010000008.1"/>
</dbReference>
<dbReference type="EMBL" id="JACOOE010000008">
    <property type="protein sequence ID" value="MBC5606121.1"/>
    <property type="molecule type" value="Genomic_DNA"/>
</dbReference>
<reference evidence="1 2" key="1">
    <citation type="submission" date="2020-08" db="EMBL/GenBank/DDBJ databases">
        <title>Genome public.</title>
        <authorList>
            <person name="Liu C."/>
            <person name="Sun Q."/>
        </authorList>
    </citation>
    <scope>NUCLEOTIDE SEQUENCE [LARGE SCALE GENOMIC DNA]</scope>
    <source>
        <strain evidence="1 2">M27</strain>
    </source>
</reference>
<evidence type="ECO:0000313" key="1">
    <source>
        <dbReference type="EMBL" id="MBC5606121.1"/>
    </source>
</evidence>
<accession>A0ABR7CEC1</accession>
<proteinExistence type="predicted"/>
<name>A0ABR7CEC1_9BACE</name>
<dbReference type="Proteomes" id="UP000600600">
    <property type="component" value="Unassembled WGS sequence"/>
</dbReference>
<comment type="caution">
    <text evidence="1">The sequence shown here is derived from an EMBL/GenBank/DDBJ whole genome shotgun (WGS) entry which is preliminary data.</text>
</comment>